<reference evidence="8 9" key="1">
    <citation type="journal article" date="2019" name="Nat. Plants">
        <title>Genome sequencing of Musa balbisiana reveals subgenome evolution and function divergence in polyploid bananas.</title>
        <authorList>
            <person name="Yao X."/>
        </authorList>
    </citation>
    <scope>NUCLEOTIDE SEQUENCE [LARGE SCALE GENOMIC DNA]</scope>
    <source>
        <strain evidence="9">cv. DH-PKW</strain>
        <tissue evidence="8">Leaves</tissue>
    </source>
</reference>
<comment type="similarity">
    <text evidence="4">Belongs to the TRAFAC class dynamin-like GTPase superfamily. GB1/RHD3 GTPase family.</text>
</comment>
<dbReference type="InterPro" id="IPR027417">
    <property type="entry name" value="P-loop_NTPase"/>
</dbReference>
<dbReference type="STRING" id="52838.A0A4S8KG73"/>
<dbReference type="FunFam" id="1.20.1000.10:FF:000002">
    <property type="entry name" value="Guanylate-binding family protein"/>
    <property type="match status" value="1"/>
</dbReference>
<dbReference type="InterPro" id="IPR003191">
    <property type="entry name" value="Guanylate-bd/ATL_C"/>
</dbReference>
<accession>A0A4S8KG73</accession>
<dbReference type="Proteomes" id="UP000317650">
    <property type="component" value="Chromosome 4"/>
</dbReference>
<dbReference type="GO" id="GO:0005525">
    <property type="term" value="F:GTP binding"/>
    <property type="evidence" value="ECO:0007669"/>
    <property type="project" value="UniProtKB-KW"/>
</dbReference>
<dbReference type="InterPro" id="IPR036543">
    <property type="entry name" value="Guanylate-bd_C_sf"/>
</dbReference>
<evidence type="ECO:0000256" key="6">
    <source>
        <dbReference type="SAM" id="SignalP"/>
    </source>
</evidence>
<dbReference type="Pfam" id="PF02841">
    <property type="entry name" value="GBP_C"/>
    <property type="match status" value="1"/>
</dbReference>
<feature type="signal peptide" evidence="6">
    <location>
        <begin position="1"/>
        <end position="20"/>
    </location>
</feature>
<sequence length="642" mass="73157">MDVSSTVLLCFLAVIFTATASSSSSSKSNDFRRATTLVPFFRHPRVLLIPVIGPYRSGKSFLLNQLLSLPCDEGFEVGHMRDAKTKGLWVWGTPAELVIDGSKVSVLYIDTEGFENVGNSNVYDDRVFALATLISSVLIYNIPETVREADISRLSFAVEIADEFYARSVFKELETRMHSSLQSSCGLSNEIFCKGALFKKWWMKHFGQFQMKVVSLLQCSFHVHLTFIMSYEVTKEFIFNIFVIAGDENIDKVNNIRKSLAIMANDISAFGLPQPHLQRIRLCDIKDSELDPLYVQKREQFKQLVESIIRPNIVQGNPLNGKEFIAFLEQTLDALNEGEIPSTGSIAEVFNKEILERCLKLYSKEMSNLQLPVPGDKLLLAHEVSKAKANNLFDQQYFGWRSAKQSLLNFNNEIKKVYDNHITENKYLSIKLCEASWSECEDRMDGLLATGLPSMRKFNASFDQCNERFERDCVGPSKEKYALKMVKMLQKCRSLFTKEYYRRLTFNLLLLSATIPVVGHVVKFAFLRYCGYLMVTFSLYLEMHTRLYGSVQLLRNSPFFQIVETAWEMIVGNNLVLNRQVPQVLLFLWTIAVAILQCVALLGWLFYKKNIVGCLLLPLKVVLGLLKAALVMSRLSKNPKTQ</sequence>
<keyword evidence="5" id="KW-0812">Transmembrane</keyword>
<keyword evidence="5" id="KW-1133">Transmembrane helix</keyword>
<evidence type="ECO:0000256" key="3">
    <source>
        <dbReference type="ARBA" id="ARBA00023134"/>
    </source>
</evidence>
<evidence type="ECO:0000256" key="1">
    <source>
        <dbReference type="ARBA" id="ARBA00022741"/>
    </source>
</evidence>
<feature type="transmembrane region" description="Helical" evidence="5">
    <location>
        <begin position="610"/>
        <end position="630"/>
    </location>
</feature>
<evidence type="ECO:0000313" key="8">
    <source>
        <dbReference type="EMBL" id="THU74098.1"/>
    </source>
</evidence>
<keyword evidence="2" id="KW-0378">Hydrolase</keyword>
<keyword evidence="3" id="KW-0342">GTP-binding</keyword>
<evidence type="ECO:0000259" key="7">
    <source>
        <dbReference type="PROSITE" id="PS51715"/>
    </source>
</evidence>
<feature type="domain" description="GB1/RHD3-type G" evidence="7">
    <location>
        <begin position="43"/>
        <end position="156"/>
    </location>
</feature>
<dbReference type="EMBL" id="PYDT01000001">
    <property type="protein sequence ID" value="THU74098.1"/>
    <property type="molecule type" value="Genomic_DNA"/>
</dbReference>
<dbReference type="GO" id="GO:0003924">
    <property type="term" value="F:GTPase activity"/>
    <property type="evidence" value="ECO:0007669"/>
    <property type="project" value="InterPro"/>
</dbReference>
<name>A0A4S8KG73_MUSBA</name>
<keyword evidence="9" id="KW-1185">Reference proteome</keyword>
<feature type="transmembrane region" description="Helical" evidence="5">
    <location>
        <begin position="584"/>
        <end position="604"/>
    </location>
</feature>
<dbReference type="PROSITE" id="PS51715">
    <property type="entry name" value="G_GB1_RHD3"/>
    <property type="match status" value="1"/>
</dbReference>
<evidence type="ECO:0000256" key="4">
    <source>
        <dbReference type="PROSITE-ProRule" id="PRU01052"/>
    </source>
</evidence>
<feature type="transmembrane region" description="Helical" evidence="5">
    <location>
        <begin position="500"/>
        <end position="522"/>
    </location>
</feature>
<evidence type="ECO:0000256" key="5">
    <source>
        <dbReference type="SAM" id="Phobius"/>
    </source>
</evidence>
<dbReference type="InterPro" id="IPR030386">
    <property type="entry name" value="G_GB1_RHD3_dom"/>
</dbReference>
<dbReference type="SUPFAM" id="SSF48340">
    <property type="entry name" value="Interferon-induced guanylate-binding protein 1 (GBP1), C-terminal domain"/>
    <property type="match status" value="1"/>
</dbReference>
<dbReference type="AlphaFoldDB" id="A0A4S8KG73"/>
<evidence type="ECO:0000256" key="2">
    <source>
        <dbReference type="ARBA" id="ARBA00022801"/>
    </source>
</evidence>
<protein>
    <recommendedName>
        <fullName evidence="7">GB1/RHD3-type G domain-containing protein</fullName>
    </recommendedName>
</protein>
<dbReference type="SUPFAM" id="SSF52540">
    <property type="entry name" value="P-loop containing nucleoside triphosphate hydrolases"/>
    <property type="match status" value="1"/>
</dbReference>
<dbReference type="PANTHER" id="PTHR10751">
    <property type="entry name" value="GUANYLATE BINDING PROTEIN"/>
    <property type="match status" value="1"/>
</dbReference>
<keyword evidence="1" id="KW-0547">Nucleotide-binding</keyword>
<organism evidence="8 9">
    <name type="scientific">Musa balbisiana</name>
    <name type="common">Banana</name>
    <dbReference type="NCBI Taxonomy" id="52838"/>
    <lineage>
        <taxon>Eukaryota</taxon>
        <taxon>Viridiplantae</taxon>
        <taxon>Streptophyta</taxon>
        <taxon>Embryophyta</taxon>
        <taxon>Tracheophyta</taxon>
        <taxon>Spermatophyta</taxon>
        <taxon>Magnoliopsida</taxon>
        <taxon>Liliopsida</taxon>
        <taxon>Zingiberales</taxon>
        <taxon>Musaceae</taxon>
        <taxon>Musa</taxon>
    </lineage>
</organism>
<keyword evidence="6" id="KW-0732">Signal</keyword>
<dbReference type="InterPro" id="IPR015894">
    <property type="entry name" value="Guanylate-bd_N"/>
</dbReference>
<feature type="chain" id="PRO_5021014680" description="GB1/RHD3-type G domain-containing protein" evidence="6">
    <location>
        <begin position="21"/>
        <end position="642"/>
    </location>
</feature>
<dbReference type="Gene3D" id="1.20.1000.10">
    <property type="entry name" value="Guanylate-binding protein, C-terminal domain"/>
    <property type="match status" value="1"/>
</dbReference>
<proteinExistence type="inferred from homology"/>
<dbReference type="Pfam" id="PF02263">
    <property type="entry name" value="GBP"/>
    <property type="match status" value="1"/>
</dbReference>
<gene>
    <name evidence="8" type="ORF">C4D60_Mb04t29760</name>
</gene>
<keyword evidence="5" id="KW-0472">Membrane</keyword>
<evidence type="ECO:0000313" key="9">
    <source>
        <dbReference type="Proteomes" id="UP000317650"/>
    </source>
</evidence>
<dbReference type="Gene3D" id="3.40.50.300">
    <property type="entry name" value="P-loop containing nucleotide triphosphate hydrolases"/>
    <property type="match status" value="1"/>
</dbReference>
<comment type="caution">
    <text evidence="8">The sequence shown here is derived from an EMBL/GenBank/DDBJ whole genome shotgun (WGS) entry which is preliminary data.</text>
</comment>